<dbReference type="GeneID" id="118416387"/>
<keyword evidence="6" id="KW-1185">Reference proteome</keyword>
<dbReference type="Gene3D" id="3.10.100.10">
    <property type="entry name" value="Mannose-Binding Protein A, subunit A"/>
    <property type="match status" value="1"/>
</dbReference>
<dbReference type="KEGG" id="bfo:118416387"/>
<reference evidence="6" key="1">
    <citation type="journal article" date="2020" name="Nat. Ecol. Evol.">
        <title>Deeply conserved synteny resolves early events in vertebrate evolution.</title>
        <authorList>
            <person name="Simakov O."/>
            <person name="Marletaz F."/>
            <person name="Yue J.X."/>
            <person name="O'Connell B."/>
            <person name="Jenkins J."/>
            <person name="Brandt A."/>
            <person name="Calef R."/>
            <person name="Tung C.H."/>
            <person name="Huang T.K."/>
            <person name="Schmutz J."/>
            <person name="Satoh N."/>
            <person name="Yu J.K."/>
            <person name="Putnam N.H."/>
            <person name="Green R.E."/>
            <person name="Rokhsar D.S."/>
        </authorList>
    </citation>
    <scope>NUCLEOTIDE SEQUENCE [LARGE SCALE GENOMIC DNA]</scope>
    <source>
        <strain evidence="6">S238N-H82</strain>
    </source>
</reference>
<dbReference type="InterPro" id="IPR008160">
    <property type="entry name" value="Collagen"/>
</dbReference>
<evidence type="ECO:0000256" key="4">
    <source>
        <dbReference type="SAM" id="MobiDB-lite"/>
    </source>
</evidence>
<feature type="region of interest" description="Disordered" evidence="4">
    <location>
        <begin position="1"/>
        <end position="88"/>
    </location>
</feature>
<reference evidence="7" key="2">
    <citation type="submission" date="2025-08" db="UniProtKB">
        <authorList>
            <consortium name="RefSeq"/>
        </authorList>
    </citation>
    <scope>IDENTIFICATION</scope>
    <source>
        <strain evidence="7">S238N-H82</strain>
        <tissue evidence="7">Testes</tissue>
    </source>
</reference>
<dbReference type="PROSITE" id="PS00615">
    <property type="entry name" value="C_TYPE_LECTIN_1"/>
    <property type="match status" value="1"/>
</dbReference>
<proteinExistence type="predicted"/>
<feature type="compositionally biased region" description="Low complexity" evidence="4">
    <location>
        <begin position="17"/>
        <end position="50"/>
    </location>
</feature>
<dbReference type="Pfam" id="PF00059">
    <property type="entry name" value="Lectin_C"/>
    <property type="match status" value="1"/>
</dbReference>
<dbReference type="CDD" id="cd00037">
    <property type="entry name" value="CLECT"/>
    <property type="match status" value="1"/>
</dbReference>
<dbReference type="AlphaFoldDB" id="A0A9J7MSA6"/>
<dbReference type="PANTHER" id="PTHR22801:SF63">
    <property type="entry name" value="C-TYPE LECTIN DOMAIN-CONTAINING PROTEIN"/>
    <property type="match status" value="1"/>
</dbReference>
<evidence type="ECO:0000259" key="5">
    <source>
        <dbReference type="PROSITE" id="PS50041"/>
    </source>
</evidence>
<organism evidence="6 7">
    <name type="scientific">Branchiostoma floridae</name>
    <name type="common">Florida lancelet</name>
    <name type="synonym">Amphioxus</name>
    <dbReference type="NCBI Taxonomy" id="7739"/>
    <lineage>
        <taxon>Eukaryota</taxon>
        <taxon>Metazoa</taxon>
        <taxon>Chordata</taxon>
        <taxon>Cephalochordata</taxon>
        <taxon>Leptocardii</taxon>
        <taxon>Amphioxiformes</taxon>
        <taxon>Branchiostomatidae</taxon>
        <taxon>Branchiostoma</taxon>
    </lineage>
</organism>
<dbReference type="Proteomes" id="UP000001554">
    <property type="component" value="Chromosome 5"/>
</dbReference>
<evidence type="ECO:0000256" key="1">
    <source>
        <dbReference type="ARBA" id="ARBA00022837"/>
    </source>
</evidence>
<feature type="domain" description="C-type lectin" evidence="5">
    <location>
        <begin position="105"/>
        <end position="221"/>
    </location>
</feature>
<keyword evidence="3" id="KW-1015">Disulfide bond</keyword>
<gene>
    <name evidence="7" type="primary">LOC118416387</name>
</gene>
<dbReference type="InterPro" id="IPR016186">
    <property type="entry name" value="C-type_lectin-like/link_sf"/>
</dbReference>
<evidence type="ECO:0000313" key="6">
    <source>
        <dbReference type="Proteomes" id="UP000001554"/>
    </source>
</evidence>
<dbReference type="RefSeq" id="XP_035677375.1">
    <property type="nucleotide sequence ID" value="XM_035821482.1"/>
</dbReference>
<dbReference type="PANTHER" id="PTHR22801">
    <property type="entry name" value="LITHOSTATHINE"/>
    <property type="match status" value="1"/>
</dbReference>
<dbReference type="InterPro" id="IPR001304">
    <property type="entry name" value="C-type_lectin-like"/>
</dbReference>
<dbReference type="OrthoDB" id="8950604at2759"/>
<dbReference type="SMART" id="SM00034">
    <property type="entry name" value="CLECT"/>
    <property type="match status" value="1"/>
</dbReference>
<dbReference type="Pfam" id="PF01391">
    <property type="entry name" value="Collagen"/>
    <property type="match status" value="1"/>
</dbReference>
<dbReference type="InterPro" id="IPR018378">
    <property type="entry name" value="C-type_lectin_CS"/>
</dbReference>
<accession>A0A9J7MSA6</accession>
<evidence type="ECO:0000313" key="7">
    <source>
        <dbReference type="RefSeq" id="XP_035677375.1"/>
    </source>
</evidence>
<protein>
    <submittedName>
        <fullName evidence="7">Collectin-12-like</fullName>
    </submittedName>
</protein>
<dbReference type="SUPFAM" id="SSF56436">
    <property type="entry name" value="C-type lectin-like"/>
    <property type="match status" value="1"/>
</dbReference>
<dbReference type="InterPro" id="IPR016187">
    <property type="entry name" value="CTDL_fold"/>
</dbReference>
<evidence type="ECO:0000256" key="2">
    <source>
        <dbReference type="ARBA" id="ARBA00023119"/>
    </source>
</evidence>
<keyword evidence="2" id="KW-0176">Collagen</keyword>
<dbReference type="InterPro" id="IPR050801">
    <property type="entry name" value="Ca-Dep_Lectins_ImmuneDev"/>
</dbReference>
<name>A0A9J7MSA6_BRAFL</name>
<dbReference type="GO" id="GO:0005581">
    <property type="term" value="C:collagen trimer"/>
    <property type="evidence" value="ECO:0007669"/>
    <property type="project" value="UniProtKB-KW"/>
</dbReference>
<keyword evidence="1" id="KW-0106">Calcium</keyword>
<dbReference type="PROSITE" id="PS50041">
    <property type="entry name" value="C_TYPE_LECTIN_2"/>
    <property type="match status" value="1"/>
</dbReference>
<sequence>MGPTGHLSAGPPGPPGEKGAMGPAGPVSAGPPGRPGAKGAMGPAGPVGKDGPPGPVGPRGLKGPVGPPGPNGPRGLMGTIGMPDPSESSKCLPDDAACPKDYTKFRGICYKAFDTPTYFSTAAAACRDDGGTLAMPRDGASNIFLVSLQRPGISYWIGLHDQRKEGRFEWVDGSALGNFSSWARSRPSKRERDAKVKDCVIFDATLWSDFPCNRPYRFMCQVVPGPAANRTVDWPTDLT</sequence>
<evidence type="ECO:0000256" key="3">
    <source>
        <dbReference type="ARBA" id="ARBA00023157"/>
    </source>
</evidence>
<dbReference type="OMA" id="RFMCQVV"/>